<dbReference type="EMBL" id="KV489247">
    <property type="protein sequence ID" value="OCT55458.1"/>
    <property type="molecule type" value="Genomic_DNA"/>
</dbReference>
<gene>
    <name evidence="1" type="ORF">XELAEV_18001976mg</name>
</gene>
<organism evidence="1">
    <name type="scientific">Xenopus laevis</name>
    <name type="common">African clawed frog</name>
    <dbReference type="NCBI Taxonomy" id="8355"/>
    <lineage>
        <taxon>Eukaryota</taxon>
        <taxon>Metazoa</taxon>
        <taxon>Chordata</taxon>
        <taxon>Craniata</taxon>
        <taxon>Vertebrata</taxon>
        <taxon>Euteleostomi</taxon>
        <taxon>Amphibia</taxon>
        <taxon>Batrachia</taxon>
        <taxon>Anura</taxon>
        <taxon>Pipoidea</taxon>
        <taxon>Pipidae</taxon>
        <taxon>Xenopodinae</taxon>
        <taxon>Xenopus</taxon>
        <taxon>Xenopus</taxon>
    </lineage>
</organism>
<dbReference type="AlphaFoldDB" id="A0A974GYE3"/>
<proteinExistence type="predicted"/>
<evidence type="ECO:0008006" key="2">
    <source>
        <dbReference type="Google" id="ProtNLM"/>
    </source>
</evidence>
<sequence length="95" mass="10168">MIQNNLGGFTLHCHMSKLKMQSGTAGLAATRSGHVASDVQPPLIDCQHGTCTSNQGLLNCTCSFWQSTPGRACTSDMTQPDIMAPTQLYYLAFSA</sequence>
<name>A0A974GYE3_XENLA</name>
<reference evidence="1" key="1">
    <citation type="submission" date="2016-05" db="EMBL/GenBank/DDBJ databases">
        <title>WGS assembly of Xenopus laevis.</title>
        <authorList>
            <person name="Session A."/>
            <person name="Uno Y."/>
            <person name="Kwon T."/>
            <person name="Chapman J."/>
            <person name="Toyoda A."/>
            <person name="Takahashi S."/>
            <person name="Fukui A."/>
            <person name="Hikosaka A."/>
            <person name="Putnam N."/>
            <person name="Stites J."/>
            <person name="Van Heeringen S."/>
            <person name="Quigley I."/>
            <person name="Heinz S."/>
            <person name="Hellsten U."/>
            <person name="Lyons J."/>
            <person name="Suzuki A."/>
            <person name="Kondo M."/>
            <person name="Ogino H."/>
            <person name="Ochi H."/>
            <person name="Bogdanovic O."/>
            <person name="Lister R."/>
            <person name="Georgiou G."/>
            <person name="Paranjpe S."/>
            <person name="Van Kruijsbergen I."/>
            <person name="Mozaffari S."/>
            <person name="Shu S."/>
            <person name="Schmutz J."/>
            <person name="Jenkins J."/>
            <person name="Grimwood J."/>
            <person name="Carlson J."/>
            <person name="Mitros T."/>
            <person name="Simakov O."/>
            <person name="Heald R."/>
            <person name="Miller K."/>
            <person name="Haudenschild C."/>
            <person name="Kuroki Y."/>
            <person name="Tanaka T."/>
            <person name="Michiue T."/>
            <person name="Watanabe M."/>
            <person name="Kinoshita T."/>
            <person name="Ohta Y."/>
            <person name="Mawaribuchi S."/>
            <person name="Suzuki Y."/>
            <person name="Haramoto Y."/>
            <person name="Yamamoto T."/>
            <person name="Takagi C."/>
            <person name="Kitzman J."/>
            <person name="Shendure J."/>
            <person name="Nakayama T."/>
            <person name="Izutsu Y."/>
            <person name="Robert J."/>
            <person name="Dichmann D."/>
            <person name="Flajnik M."/>
            <person name="Houston D."/>
            <person name="Marcotte E."/>
            <person name="Wallingford J."/>
            <person name="Ito Y."/>
            <person name="Asashima M."/>
            <person name="Ueno N."/>
            <person name="Matsuda Y."/>
            <person name="Jan Veenstra G."/>
            <person name="Fujiyama A."/>
            <person name="Harland R."/>
            <person name="Taira M."/>
            <person name="Rokhsar D.S."/>
        </authorList>
    </citation>
    <scope>NUCLEOTIDE SEQUENCE</scope>
    <source>
        <strain evidence="1">J</strain>
        <tissue evidence="1">Blood</tissue>
    </source>
</reference>
<dbReference type="Proteomes" id="UP000694892">
    <property type="component" value="Unassembled WGS sequence"/>
</dbReference>
<accession>A0A974GYE3</accession>
<evidence type="ECO:0000313" key="1">
    <source>
        <dbReference type="EMBL" id="OCT55458.1"/>
    </source>
</evidence>
<protein>
    <recommendedName>
        <fullName evidence="2">EGF-like domain-containing protein</fullName>
    </recommendedName>
</protein>